<sequence length="107" mass="12218">MCFLRRQGNKLHVAFSQFTIFLASYVISTGASDLTLWVSCPAPLSVLCGNCKKELTPYLEITSVCLLRYHYIKSCLDLDDVQWTAKSNQTAIWTTSCFSLGKIRYHW</sequence>
<proteinExistence type="predicted"/>
<name>A0A067R1V9_ZOONE</name>
<dbReference type="InParanoid" id="A0A067R1V9"/>
<gene>
    <name evidence="1" type="ORF">L798_09354</name>
</gene>
<dbReference type="EMBL" id="KK852772">
    <property type="protein sequence ID" value="KDR16832.1"/>
    <property type="molecule type" value="Genomic_DNA"/>
</dbReference>
<keyword evidence="2" id="KW-1185">Reference proteome</keyword>
<reference evidence="1 2" key="1">
    <citation type="journal article" date="2014" name="Nat. Commun.">
        <title>Molecular traces of alternative social organization in a termite genome.</title>
        <authorList>
            <person name="Terrapon N."/>
            <person name="Li C."/>
            <person name="Robertson H.M."/>
            <person name="Ji L."/>
            <person name="Meng X."/>
            <person name="Booth W."/>
            <person name="Chen Z."/>
            <person name="Childers C.P."/>
            <person name="Glastad K.M."/>
            <person name="Gokhale K."/>
            <person name="Gowin J."/>
            <person name="Gronenberg W."/>
            <person name="Hermansen R.A."/>
            <person name="Hu H."/>
            <person name="Hunt B.G."/>
            <person name="Huylmans A.K."/>
            <person name="Khalil S.M."/>
            <person name="Mitchell R.D."/>
            <person name="Munoz-Torres M.C."/>
            <person name="Mustard J.A."/>
            <person name="Pan H."/>
            <person name="Reese J.T."/>
            <person name="Scharf M.E."/>
            <person name="Sun F."/>
            <person name="Vogel H."/>
            <person name="Xiao J."/>
            <person name="Yang W."/>
            <person name="Yang Z."/>
            <person name="Yang Z."/>
            <person name="Zhou J."/>
            <person name="Zhu J."/>
            <person name="Brent C.S."/>
            <person name="Elsik C.G."/>
            <person name="Goodisman M.A."/>
            <person name="Liberles D.A."/>
            <person name="Roe R.M."/>
            <person name="Vargo E.L."/>
            <person name="Vilcinskas A."/>
            <person name="Wang J."/>
            <person name="Bornberg-Bauer E."/>
            <person name="Korb J."/>
            <person name="Zhang G."/>
            <person name="Liebig J."/>
        </authorList>
    </citation>
    <scope>NUCLEOTIDE SEQUENCE [LARGE SCALE GENOMIC DNA]</scope>
    <source>
        <tissue evidence="1">Whole organism</tissue>
    </source>
</reference>
<evidence type="ECO:0000313" key="1">
    <source>
        <dbReference type="EMBL" id="KDR16832.1"/>
    </source>
</evidence>
<dbReference type="AlphaFoldDB" id="A0A067R1V9"/>
<dbReference type="Proteomes" id="UP000027135">
    <property type="component" value="Unassembled WGS sequence"/>
</dbReference>
<evidence type="ECO:0000313" key="2">
    <source>
        <dbReference type="Proteomes" id="UP000027135"/>
    </source>
</evidence>
<organism evidence="1 2">
    <name type="scientific">Zootermopsis nevadensis</name>
    <name type="common">Dampwood termite</name>
    <dbReference type="NCBI Taxonomy" id="136037"/>
    <lineage>
        <taxon>Eukaryota</taxon>
        <taxon>Metazoa</taxon>
        <taxon>Ecdysozoa</taxon>
        <taxon>Arthropoda</taxon>
        <taxon>Hexapoda</taxon>
        <taxon>Insecta</taxon>
        <taxon>Pterygota</taxon>
        <taxon>Neoptera</taxon>
        <taxon>Polyneoptera</taxon>
        <taxon>Dictyoptera</taxon>
        <taxon>Blattodea</taxon>
        <taxon>Blattoidea</taxon>
        <taxon>Termitoidae</taxon>
        <taxon>Termopsidae</taxon>
        <taxon>Zootermopsis</taxon>
    </lineage>
</organism>
<accession>A0A067R1V9</accession>
<protein>
    <submittedName>
        <fullName evidence="1">Uncharacterized protein</fullName>
    </submittedName>
</protein>